<name>A0A921UD49_SORBI</name>
<evidence type="ECO:0000256" key="2">
    <source>
        <dbReference type="ARBA" id="ARBA00022801"/>
    </source>
</evidence>
<dbReference type="OrthoDB" id="675204at2759"/>
<sequence length="234" mass="25846">MEIIELSSESEGENFVDLCSDGEDNTVLCSDSTVSCSDSEDDGHGDRTRFRPTIQPLSISTTSDENSDEEPIMLEVDSFLSDTRPASTFYRPAENRPATGKISKLTKKELLGQSITSVIDAQADIGSEVPEKSLFSVDEKVVYEDALQYIQQEKREEDLPEDVLSVSLLKHQKISLARMVSRENNAHCSGGILADDQGLGKTISTIALIQKERLQQSRFMSNDSECEISIVDES</sequence>
<dbReference type="AlphaFoldDB" id="A0A921UD49"/>
<dbReference type="Proteomes" id="UP000807115">
    <property type="component" value="Chromosome 6"/>
</dbReference>
<feature type="domain" description="SNF2 N-terminal" evidence="4">
    <location>
        <begin position="171"/>
        <end position="211"/>
    </location>
</feature>
<gene>
    <name evidence="5" type="ORF">BDA96_06G247500</name>
</gene>
<proteinExistence type="predicted"/>
<keyword evidence="2" id="KW-0378">Hydrolase</keyword>
<dbReference type="Gene3D" id="3.40.50.10810">
    <property type="entry name" value="Tandem AAA-ATPase domain"/>
    <property type="match status" value="1"/>
</dbReference>
<keyword evidence="1" id="KW-0547">Nucleotide-binding</keyword>
<dbReference type="InterPro" id="IPR027417">
    <property type="entry name" value="P-loop_NTPase"/>
</dbReference>
<dbReference type="InterPro" id="IPR050628">
    <property type="entry name" value="SNF2_RAD54_helicase_TF"/>
</dbReference>
<comment type="caution">
    <text evidence="5">The sequence shown here is derived from an EMBL/GenBank/DDBJ whole genome shotgun (WGS) entry which is preliminary data.</text>
</comment>
<accession>A0A921UD49</accession>
<dbReference type="SUPFAM" id="SSF52540">
    <property type="entry name" value="P-loop containing nucleoside triphosphate hydrolases"/>
    <property type="match status" value="1"/>
</dbReference>
<evidence type="ECO:0000256" key="1">
    <source>
        <dbReference type="ARBA" id="ARBA00022741"/>
    </source>
</evidence>
<evidence type="ECO:0000313" key="6">
    <source>
        <dbReference type="Proteomes" id="UP000807115"/>
    </source>
</evidence>
<dbReference type="InterPro" id="IPR038718">
    <property type="entry name" value="SNF2-like_sf"/>
</dbReference>
<protein>
    <recommendedName>
        <fullName evidence="4">SNF2 N-terminal domain-containing protein</fullName>
    </recommendedName>
</protein>
<keyword evidence="3" id="KW-0067">ATP-binding</keyword>
<reference evidence="5" key="2">
    <citation type="submission" date="2020-10" db="EMBL/GenBank/DDBJ databases">
        <authorList>
            <person name="Cooper E.A."/>
            <person name="Brenton Z.W."/>
            <person name="Flinn B.S."/>
            <person name="Jenkins J."/>
            <person name="Shu S."/>
            <person name="Flowers D."/>
            <person name="Luo F."/>
            <person name="Wang Y."/>
            <person name="Xia P."/>
            <person name="Barry K."/>
            <person name="Daum C."/>
            <person name="Lipzen A."/>
            <person name="Yoshinaga Y."/>
            <person name="Schmutz J."/>
            <person name="Saski C."/>
            <person name="Vermerris W."/>
            <person name="Kresovich S."/>
        </authorList>
    </citation>
    <scope>NUCLEOTIDE SEQUENCE</scope>
</reference>
<evidence type="ECO:0000313" key="5">
    <source>
        <dbReference type="EMBL" id="KAG0527607.1"/>
    </source>
</evidence>
<dbReference type="PANTHER" id="PTHR45626:SF24">
    <property type="entry name" value="HELICASE-LIKE TRANSCRIPTION FACTOR CHR28-RELATED"/>
    <property type="match status" value="1"/>
</dbReference>
<dbReference type="GO" id="GO:0016787">
    <property type="term" value="F:hydrolase activity"/>
    <property type="evidence" value="ECO:0007669"/>
    <property type="project" value="UniProtKB-KW"/>
</dbReference>
<dbReference type="EMBL" id="CM027685">
    <property type="protein sequence ID" value="KAG0527607.1"/>
    <property type="molecule type" value="Genomic_DNA"/>
</dbReference>
<dbReference type="GO" id="GO:0005524">
    <property type="term" value="F:ATP binding"/>
    <property type="evidence" value="ECO:0007669"/>
    <property type="project" value="UniProtKB-KW"/>
</dbReference>
<reference evidence="5" key="1">
    <citation type="journal article" date="2019" name="BMC Genomics">
        <title>A new reference genome for Sorghum bicolor reveals high levels of sequence similarity between sweet and grain genotypes: implications for the genetics of sugar metabolism.</title>
        <authorList>
            <person name="Cooper E.A."/>
            <person name="Brenton Z.W."/>
            <person name="Flinn B.S."/>
            <person name="Jenkins J."/>
            <person name="Shu S."/>
            <person name="Flowers D."/>
            <person name="Luo F."/>
            <person name="Wang Y."/>
            <person name="Xia P."/>
            <person name="Barry K."/>
            <person name="Daum C."/>
            <person name="Lipzen A."/>
            <person name="Yoshinaga Y."/>
            <person name="Schmutz J."/>
            <person name="Saski C."/>
            <person name="Vermerris W."/>
            <person name="Kresovich S."/>
        </authorList>
    </citation>
    <scope>NUCLEOTIDE SEQUENCE</scope>
</reference>
<organism evidence="5 6">
    <name type="scientific">Sorghum bicolor</name>
    <name type="common">Sorghum</name>
    <name type="synonym">Sorghum vulgare</name>
    <dbReference type="NCBI Taxonomy" id="4558"/>
    <lineage>
        <taxon>Eukaryota</taxon>
        <taxon>Viridiplantae</taxon>
        <taxon>Streptophyta</taxon>
        <taxon>Embryophyta</taxon>
        <taxon>Tracheophyta</taxon>
        <taxon>Spermatophyta</taxon>
        <taxon>Magnoliopsida</taxon>
        <taxon>Liliopsida</taxon>
        <taxon>Poales</taxon>
        <taxon>Poaceae</taxon>
        <taxon>PACMAD clade</taxon>
        <taxon>Panicoideae</taxon>
        <taxon>Andropogonodae</taxon>
        <taxon>Andropogoneae</taxon>
        <taxon>Sorghinae</taxon>
        <taxon>Sorghum</taxon>
    </lineage>
</organism>
<evidence type="ECO:0000256" key="3">
    <source>
        <dbReference type="ARBA" id="ARBA00022840"/>
    </source>
</evidence>
<evidence type="ECO:0000259" key="4">
    <source>
        <dbReference type="Pfam" id="PF00176"/>
    </source>
</evidence>
<dbReference type="Pfam" id="PF00176">
    <property type="entry name" value="SNF2-rel_dom"/>
    <property type="match status" value="1"/>
</dbReference>
<dbReference type="PANTHER" id="PTHR45626">
    <property type="entry name" value="TRANSCRIPTION TERMINATION FACTOR 2-RELATED"/>
    <property type="match status" value="1"/>
</dbReference>
<dbReference type="InterPro" id="IPR000330">
    <property type="entry name" value="SNF2_N"/>
</dbReference>